<organism evidence="1 2">
    <name type="scientific">Pluteus cervinus</name>
    <dbReference type="NCBI Taxonomy" id="181527"/>
    <lineage>
        <taxon>Eukaryota</taxon>
        <taxon>Fungi</taxon>
        <taxon>Dikarya</taxon>
        <taxon>Basidiomycota</taxon>
        <taxon>Agaricomycotina</taxon>
        <taxon>Agaricomycetes</taxon>
        <taxon>Agaricomycetidae</taxon>
        <taxon>Agaricales</taxon>
        <taxon>Pluteineae</taxon>
        <taxon>Pluteaceae</taxon>
        <taxon>Pluteus</taxon>
    </lineage>
</organism>
<proteinExistence type="predicted"/>
<sequence length="1044" mass="113034">MAHPSFGVPLDKNGNSSESTNTTASSTLAGSSSLPPRFSDVKFTTIGQQPALLNRFSTQDQDQRVPSPTPSVASETGHLSPEMQIPSTNRTRPTLLESLGGLTSGDASPSGDDTAIDSPKSDMDISQSNSPLKPPMSEGIDIFKPVLSFPPSRSQQLTSPFSSLLANPSLTSPSRRDSSPMNPDLLYPSQRSTPMPPKDKSLIHQPVGRASAPFSPTKDISMASDIQSAETSIQSLYARLHASLVQISPRNLTPARLMVRTCQEGVARSLAAAQKAHTTAQQSLQLAKENARAAQENLTEAESLQLHVEELANALDFQLGEEERDWEVKENVSSVERDLRSFVTLVGQYEAERERRERELERREKEIEDRLVVLNAMKPVQPSVQAPQFPIINHLGSITTAGPTAHPSVPSRSSSPFAKRIVSSQETAEMEADAARMAWALEREQMVETRQPDDASTSSTQQKPLSPSQTQVKTSSPALLPPSSAVRAPGPTMPGEDLIAREEFLRKQQAQRKAQMLAAREAELREEQERKRKQVAAAKQRATNETAARIIAERESQKKLATEALGSHNIGSTSIPMAPPPETSGTITLLQSAPAERKKVQALPPGKSIPGPKQPAPPQAHGTAFPPSVKSQQAPAVAAAPEPQPTIRKQVPLTASLADRDVSVPPIAHLPQSTHPSPLSEQTCGTPPSPYRHSDERGIALSFPPTPVPHETQALNLRYVTSPERIKTEPDTEEVLLTSPSSRVRSVKRPKVAKPPNTSTSPKSTIEPLQPTVTSSSVGTAVAISFPTRPPPLKVNPSLPPKPKPTADVYVAHPLPPVSPISPDVQEDRGLDLPTPAGTGPPKRRPTARKTSGGKPPRSWTQTQVDHYSPPQPQRYRSGSGDSWVAGDYRRSFSPQPFNPRKRGRDFEEEQYPAPSRSRFEDDDDGGRQPYVPSPSPPPQRDGGALAFRLDRQPPRRGDSYVPNYGGSGSGFRRGSPPPQDDMYYETVRPMGRGRAQAPPELLTRMNNGNGHPPPPRGRGRGRGQPGRGRGGPVTGTSLEDRLT</sequence>
<reference evidence="1 2" key="1">
    <citation type="journal article" date="2019" name="Nat. Ecol. Evol.">
        <title>Megaphylogeny resolves global patterns of mushroom evolution.</title>
        <authorList>
            <person name="Varga T."/>
            <person name="Krizsan K."/>
            <person name="Foldi C."/>
            <person name="Dima B."/>
            <person name="Sanchez-Garcia M."/>
            <person name="Sanchez-Ramirez S."/>
            <person name="Szollosi G.J."/>
            <person name="Szarkandi J.G."/>
            <person name="Papp V."/>
            <person name="Albert L."/>
            <person name="Andreopoulos W."/>
            <person name="Angelini C."/>
            <person name="Antonin V."/>
            <person name="Barry K.W."/>
            <person name="Bougher N.L."/>
            <person name="Buchanan P."/>
            <person name="Buyck B."/>
            <person name="Bense V."/>
            <person name="Catcheside P."/>
            <person name="Chovatia M."/>
            <person name="Cooper J."/>
            <person name="Damon W."/>
            <person name="Desjardin D."/>
            <person name="Finy P."/>
            <person name="Geml J."/>
            <person name="Haridas S."/>
            <person name="Hughes K."/>
            <person name="Justo A."/>
            <person name="Karasinski D."/>
            <person name="Kautmanova I."/>
            <person name="Kiss B."/>
            <person name="Kocsube S."/>
            <person name="Kotiranta H."/>
            <person name="LaButti K.M."/>
            <person name="Lechner B.E."/>
            <person name="Liimatainen K."/>
            <person name="Lipzen A."/>
            <person name="Lukacs Z."/>
            <person name="Mihaltcheva S."/>
            <person name="Morgado L.N."/>
            <person name="Niskanen T."/>
            <person name="Noordeloos M.E."/>
            <person name="Ohm R.A."/>
            <person name="Ortiz-Santana B."/>
            <person name="Ovrebo C."/>
            <person name="Racz N."/>
            <person name="Riley R."/>
            <person name="Savchenko A."/>
            <person name="Shiryaev A."/>
            <person name="Soop K."/>
            <person name="Spirin V."/>
            <person name="Szebenyi C."/>
            <person name="Tomsovsky M."/>
            <person name="Tulloss R.E."/>
            <person name="Uehling J."/>
            <person name="Grigoriev I.V."/>
            <person name="Vagvolgyi C."/>
            <person name="Papp T."/>
            <person name="Martin F.M."/>
            <person name="Miettinen O."/>
            <person name="Hibbett D.S."/>
            <person name="Nagy L.G."/>
        </authorList>
    </citation>
    <scope>NUCLEOTIDE SEQUENCE [LARGE SCALE GENOMIC DNA]</scope>
    <source>
        <strain evidence="1 2">NL-1719</strain>
    </source>
</reference>
<evidence type="ECO:0000313" key="2">
    <source>
        <dbReference type="Proteomes" id="UP000308600"/>
    </source>
</evidence>
<dbReference type="Proteomes" id="UP000308600">
    <property type="component" value="Unassembled WGS sequence"/>
</dbReference>
<dbReference type="EMBL" id="ML208311">
    <property type="protein sequence ID" value="TFK70582.1"/>
    <property type="molecule type" value="Genomic_DNA"/>
</dbReference>
<protein>
    <submittedName>
        <fullName evidence="1">Uncharacterized protein</fullName>
    </submittedName>
</protein>
<keyword evidence="2" id="KW-1185">Reference proteome</keyword>
<accession>A0ACD3B031</accession>
<evidence type="ECO:0000313" key="1">
    <source>
        <dbReference type="EMBL" id="TFK70582.1"/>
    </source>
</evidence>
<gene>
    <name evidence="1" type="ORF">BDN72DRAFT_958753</name>
</gene>
<name>A0ACD3B031_9AGAR</name>